<dbReference type="OrthoDB" id="437369at2759"/>
<evidence type="ECO:0000256" key="2">
    <source>
        <dbReference type="ARBA" id="ARBA00009967"/>
    </source>
</evidence>
<comment type="caution">
    <text evidence="10">The sequence shown here is derived from an EMBL/GenBank/DDBJ whole genome shotgun (WGS) entry which is preliminary data.</text>
</comment>
<evidence type="ECO:0000256" key="5">
    <source>
        <dbReference type="ARBA" id="ARBA00022827"/>
    </source>
</evidence>
<dbReference type="GO" id="GO:0030328">
    <property type="term" value="P:prenylcysteine catabolic process"/>
    <property type="evidence" value="ECO:0007669"/>
    <property type="project" value="InterPro"/>
</dbReference>
<feature type="domain" description="Prenylcysteine lyase" evidence="9">
    <location>
        <begin position="142"/>
        <end position="528"/>
    </location>
</feature>
<protein>
    <submittedName>
        <fullName evidence="10">Prenylcysteine lyase-domain-containing protein</fullName>
    </submittedName>
</protein>
<dbReference type="Pfam" id="PF13450">
    <property type="entry name" value="NAD_binding_8"/>
    <property type="match status" value="1"/>
</dbReference>
<name>A0A1Y2E6I4_9PEZI</name>
<dbReference type="GO" id="GO:0030327">
    <property type="term" value="P:prenylated protein catabolic process"/>
    <property type="evidence" value="ECO:0007669"/>
    <property type="project" value="TreeGrafter"/>
</dbReference>
<evidence type="ECO:0000256" key="7">
    <source>
        <dbReference type="ARBA" id="ARBA00023180"/>
    </source>
</evidence>
<dbReference type="GeneID" id="63771716"/>
<evidence type="ECO:0000256" key="3">
    <source>
        <dbReference type="ARBA" id="ARBA00022630"/>
    </source>
</evidence>
<evidence type="ECO:0000256" key="6">
    <source>
        <dbReference type="ARBA" id="ARBA00023002"/>
    </source>
</evidence>
<gene>
    <name evidence="10" type="ORF">BCR38DRAFT_337044</name>
</gene>
<evidence type="ECO:0000256" key="8">
    <source>
        <dbReference type="SAM" id="MobiDB-lite"/>
    </source>
</evidence>
<evidence type="ECO:0000313" key="11">
    <source>
        <dbReference type="Proteomes" id="UP000193689"/>
    </source>
</evidence>
<dbReference type="PANTHER" id="PTHR15944">
    <property type="entry name" value="FARNESYLCYSTEINE LYASE"/>
    <property type="match status" value="1"/>
</dbReference>
<evidence type="ECO:0000313" key="10">
    <source>
        <dbReference type="EMBL" id="ORY67170.1"/>
    </source>
</evidence>
<dbReference type="AlphaFoldDB" id="A0A1Y2E6I4"/>
<keyword evidence="4" id="KW-0732">Signal</keyword>
<dbReference type="STRING" id="1141098.A0A1Y2E6I4"/>
<dbReference type="InterPro" id="IPR036188">
    <property type="entry name" value="FAD/NAD-bd_sf"/>
</dbReference>
<accession>A0A1Y2E6I4</accession>
<dbReference type="GO" id="GO:0016829">
    <property type="term" value="F:lyase activity"/>
    <property type="evidence" value="ECO:0007669"/>
    <property type="project" value="UniProtKB-KW"/>
</dbReference>
<keyword evidence="10" id="KW-0456">Lyase</keyword>
<evidence type="ECO:0000256" key="4">
    <source>
        <dbReference type="ARBA" id="ARBA00022729"/>
    </source>
</evidence>
<proteinExistence type="inferred from homology"/>
<dbReference type="SUPFAM" id="SSF51905">
    <property type="entry name" value="FAD/NAD(P)-binding domain"/>
    <property type="match status" value="1"/>
</dbReference>
<feature type="region of interest" description="Disordered" evidence="8">
    <location>
        <begin position="534"/>
        <end position="582"/>
    </location>
</feature>
<dbReference type="InterPro" id="IPR017046">
    <property type="entry name" value="Prenylcysteine_Oxase1"/>
</dbReference>
<dbReference type="GO" id="GO:0001735">
    <property type="term" value="F:prenylcysteine oxidase activity"/>
    <property type="evidence" value="ECO:0007669"/>
    <property type="project" value="InterPro"/>
</dbReference>
<reference evidence="10 11" key="1">
    <citation type="submission" date="2016-07" db="EMBL/GenBank/DDBJ databases">
        <title>Pervasive Adenine N6-methylation of Active Genes in Fungi.</title>
        <authorList>
            <consortium name="DOE Joint Genome Institute"/>
            <person name="Mondo S.J."/>
            <person name="Dannebaum R.O."/>
            <person name="Kuo R.C."/>
            <person name="Labutti K."/>
            <person name="Haridas S."/>
            <person name="Kuo A."/>
            <person name="Salamov A."/>
            <person name="Ahrendt S.R."/>
            <person name="Lipzen A."/>
            <person name="Sullivan W."/>
            <person name="Andreopoulos W.B."/>
            <person name="Clum A."/>
            <person name="Lindquist E."/>
            <person name="Daum C."/>
            <person name="Ramamoorthy G.K."/>
            <person name="Gryganskyi A."/>
            <person name="Culley D."/>
            <person name="Magnuson J.K."/>
            <person name="James T.Y."/>
            <person name="O'Malley M.A."/>
            <person name="Stajich J.E."/>
            <person name="Spatafora J.W."/>
            <person name="Visel A."/>
            <person name="Grigoriev I.V."/>
        </authorList>
    </citation>
    <scope>NUCLEOTIDE SEQUENCE [LARGE SCALE GENOMIC DNA]</scope>
    <source>
        <strain evidence="10 11">CBS 129021</strain>
    </source>
</reference>
<dbReference type="InParanoid" id="A0A1Y2E6I4"/>
<feature type="compositionally biased region" description="Basic and acidic residues" evidence="8">
    <location>
        <begin position="534"/>
        <end position="573"/>
    </location>
</feature>
<keyword evidence="7" id="KW-0325">Glycoprotein</keyword>
<dbReference type="InterPro" id="IPR010795">
    <property type="entry name" value="Prenylcys_lyase"/>
</dbReference>
<dbReference type="Proteomes" id="UP000193689">
    <property type="component" value="Unassembled WGS sequence"/>
</dbReference>
<comment type="cofactor">
    <cofactor evidence="1">
        <name>FAD</name>
        <dbReference type="ChEBI" id="CHEBI:57692"/>
    </cofactor>
</comment>
<evidence type="ECO:0000256" key="1">
    <source>
        <dbReference type="ARBA" id="ARBA00001974"/>
    </source>
</evidence>
<sequence length="582" mass="63923">MLFPEFFNRLLPTLTVAQWSQGVAGDDEPIENSVKQIAIIGAGAAGSSTAYALHKYAQEEGLTINVTLFEKTDRIGGRTLTVNVYDNPIEPVELGASIFVKVNNILWQATQDFNLSVIEPGTDEAGLLGIWDGDKFVYQQDSESWEWWSLAKLFWQYGTAPYYTNKLVQQTVASFLKLYEAPYFPFRSLTTRVFELGLVKITGVTGLQFLAENKLDGPFAHEIVQTGTRVNYASNLAYIHGMGAMVSMAAEGSMAIAGGNWQIFSNMVKSSNAHVYLKTSVTSIGLKPSKQPNAPKPKYILKTADAGSDPATSEAYPTAFDDVVIATPYQFSNISHGNGVMQRPIDTIPYATLHVTLFASPFRFSTEFFNLKPGSETPTSVLTTLGQGEEPQPGSAGAGKAGFYSATLVKKATNPKTTQTEYIYKIFSPNELTPEFLSSLLGVKVPETFTRSTEAEDEKEYDVVDPISWYYPTVFHPYPQELPRVTFQDPVLGPGLYYTSGIESFISTMETSALMGKNVARLIVDDYLAAKPAEEQPEKAVGEDQEQKAVGEDQVQKAVDEDQVQKAMGEDQVQKAIGTDEL</sequence>
<organism evidence="10 11">
    <name type="scientific">Pseudomassariella vexata</name>
    <dbReference type="NCBI Taxonomy" id="1141098"/>
    <lineage>
        <taxon>Eukaryota</taxon>
        <taxon>Fungi</taxon>
        <taxon>Dikarya</taxon>
        <taxon>Ascomycota</taxon>
        <taxon>Pezizomycotina</taxon>
        <taxon>Sordariomycetes</taxon>
        <taxon>Xylariomycetidae</taxon>
        <taxon>Amphisphaeriales</taxon>
        <taxon>Pseudomassariaceae</taxon>
        <taxon>Pseudomassariella</taxon>
    </lineage>
</organism>
<keyword evidence="6" id="KW-0560">Oxidoreductase</keyword>
<dbReference type="Pfam" id="PF07156">
    <property type="entry name" value="Prenylcys_lyase"/>
    <property type="match status" value="1"/>
</dbReference>
<dbReference type="EMBL" id="MCFJ01000004">
    <property type="protein sequence ID" value="ORY67170.1"/>
    <property type="molecule type" value="Genomic_DNA"/>
</dbReference>
<keyword evidence="3" id="KW-0285">Flavoprotein</keyword>
<evidence type="ECO:0000259" key="9">
    <source>
        <dbReference type="Pfam" id="PF07156"/>
    </source>
</evidence>
<dbReference type="PANTHER" id="PTHR15944:SF0">
    <property type="entry name" value="PRENYLCYSTEINE LYASE DOMAIN-CONTAINING PROTEIN"/>
    <property type="match status" value="1"/>
</dbReference>
<comment type="similarity">
    <text evidence="2">Belongs to the prenylcysteine oxidase family.</text>
</comment>
<keyword evidence="5" id="KW-0274">FAD</keyword>
<dbReference type="RefSeq" id="XP_040717794.1">
    <property type="nucleotide sequence ID" value="XM_040855504.1"/>
</dbReference>
<dbReference type="PIRSF" id="PIRSF036292">
    <property type="entry name" value="Prenylcysteine_oxidase"/>
    <property type="match status" value="1"/>
</dbReference>
<keyword evidence="11" id="KW-1185">Reference proteome</keyword>
<dbReference type="Gene3D" id="3.50.50.60">
    <property type="entry name" value="FAD/NAD(P)-binding domain"/>
    <property type="match status" value="1"/>
</dbReference>